<keyword evidence="2" id="KW-0863">Zinc-finger</keyword>
<accession>A0AAU9S0B9</accession>
<name>A0AAU9S0B9_THLAR</name>
<dbReference type="Proteomes" id="UP000836841">
    <property type="component" value="Chromosome 3"/>
</dbReference>
<dbReference type="GO" id="GO:0008270">
    <property type="term" value="F:zinc ion binding"/>
    <property type="evidence" value="ECO:0007669"/>
    <property type="project" value="UniProtKB-KW"/>
</dbReference>
<reference evidence="4 5" key="1">
    <citation type="submission" date="2022-03" db="EMBL/GenBank/DDBJ databases">
        <authorList>
            <person name="Nunn A."/>
            <person name="Chopra R."/>
            <person name="Nunn A."/>
            <person name="Contreras Garrido A."/>
        </authorList>
    </citation>
    <scope>NUCLEOTIDE SEQUENCE [LARGE SCALE GENOMIC DNA]</scope>
</reference>
<proteinExistence type="predicted"/>
<evidence type="ECO:0000313" key="5">
    <source>
        <dbReference type="Proteomes" id="UP000836841"/>
    </source>
</evidence>
<dbReference type="InterPro" id="IPR017907">
    <property type="entry name" value="Znf_RING_CS"/>
</dbReference>
<dbReference type="SUPFAM" id="SSF57850">
    <property type="entry name" value="RING/U-box"/>
    <property type="match status" value="1"/>
</dbReference>
<evidence type="ECO:0000256" key="1">
    <source>
        <dbReference type="ARBA" id="ARBA00022723"/>
    </source>
</evidence>
<evidence type="ECO:0000256" key="2">
    <source>
        <dbReference type="ARBA" id="ARBA00022771"/>
    </source>
</evidence>
<dbReference type="PROSITE" id="PS00518">
    <property type="entry name" value="ZF_RING_1"/>
    <property type="match status" value="1"/>
</dbReference>
<evidence type="ECO:0008006" key="6">
    <source>
        <dbReference type="Google" id="ProtNLM"/>
    </source>
</evidence>
<keyword evidence="3" id="KW-0862">Zinc</keyword>
<dbReference type="EMBL" id="OU466859">
    <property type="protein sequence ID" value="CAH2052789.1"/>
    <property type="molecule type" value="Genomic_DNA"/>
</dbReference>
<protein>
    <recommendedName>
        <fullName evidence="6">RING-type domain-containing protein</fullName>
    </recommendedName>
</protein>
<dbReference type="AlphaFoldDB" id="A0AAU9S0B9"/>
<keyword evidence="1" id="KW-0479">Metal-binding</keyword>
<evidence type="ECO:0000313" key="4">
    <source>
        <dbReference type="EMBL" id="CAH2052789.1"/>
    </source>
</evidence>
<organism evidence="4 5">
    <name type="scientific">Thlaspi arvense</name>
    <name type="common">Field penny-cress</name>
    <dbReference type="NCBI Taxonomy" id="13288"/>
    <lineage>
        <taxon>Eukaryota</taxon>
        <taxon>Viridiplantae</taxon>
        <taxon>Streptophyta</taxon>
        <taxon>Embryophyta</taxon>
        <taxon>Tracheophyta</taxon>
        <taxon>Spermatophyta</taxon>
        <taxon>Magnoliopsida</taxon>
        <taxon>eudicotyledons</taxon>
        <taxon>Gunneridae</taxon>
        <taxon>Pentapetalae</taxon>
        <taxon>rosids</taxon>
        <taxon>malvids</taxon>
        <taxon>Brassicales</taxon>
        <taxon>Brassicaceae</taxon>
        <taxon>Thlaspideae</taxon>
        <taxon>Thlaspi</taxon>
    </lineage>
</organism>
<keyword evidence="5" id="KW-1185">Reference proteome</keyword>
<evidence type="ECO:0000256" key="3">
    <source>
        <dbReference type="ARBA" id="ARBA00022833"/>
    </source>
</evidence>
<gene>
    <name evidence="4" type="ORF">TAV2_LOCUS11225</name>
</gene>
<sequence>MLIDMSDEQLEIAEIRLAKRLSLFRDYASVLLVANNWDEEHIVQQWNLPVNAFASLVMKDCSFITRRTKCHYCFALTTCQTYGCGHLICNACVKGYVERKIGLHDINMTCMIDHCGVMMCKSVFLNDVSAEFRTHFKNNLLTSYPSYKSSSPYTCVFESVSSMKWIILCCVIFAGLIYRGTCKFDFGFSFTM</sequence>